<organism evidence="2 3">
    <name type="scientific">beta proteobacterium KB13</name>
    <dbReference type="NCBI Taxonomy" id="314607"/>
    <lineage>
        <taxon>Bacteria</taxon>
        <taxon>Pseudomonadati</taxon>
        <taxon>Pseudomonadota</taxon>
        <taxon>Betaproteobacteria</taxon>
        <taxon>Nitrosomonadales</taxon>
        <taxon>OM43 clade</taxon>
    </lineage>
</organism>
<dbReference type="AlphaFoldDB" id="B6BVW3"/>
<dbReference type="STRING" id="314607.KB13_343"/>
<name>B6BVW3_9PROT</name>
<gene>
    <name evidence="2" type="ORF">KB13_343</name>
</gene>
<evidence type="ECO:0000256" key="1">
    <source>
        <dbReference type="SAM" id="Phobius"/>
    </source>
</evidence>
<dbReference type="eggNOG" id="COG4968">
    <property type="taxonomic scope" value="Bacteria"/>
</dbReference>
<evidence type="ECO:0000313" key="3">
    <source>
        <dbReference type="Proteomes" id="UP000004188"/>
    </source>
</evidence>
<dbReference type="PROSITE" id="PS00409">
    <property type="entry name" value="PROKAR_NTER_METHYL"/>
    <property type="match status" value="1"/>
</dbReference>
<feature type="transmembrane region" description="Helical" evidence="1">
    <location>
        <begin position="7"/>
        <end position="31"/>
    </location>
</feature>
<dbReference type="Proteomes" id="UP000004188">
    <property type="component" value="Unassembled WGS sequence"/>
</dbReference>
<dbReference type="SUPFAM" id="SSF54523">
    <property type="entry name" value="Pili subunits"/>
    <property type="match status" value="1"/>
</dbReference>
<accession>B6BVW3</accession>
<dbReference type="InterPro" id="IPR012902">
    <property type="entry name" value="N_methyl_site"/>
</dbReference>
<keyword evidence="1" id="KW-1133">Transmembrane helix</keyword>
<dbReference type="NCBIfam" id="TIGR02532">
    <property type="entry name" value="IV_pilin_GFxxxE"/>
    <property type="match status" value="1"/>
</dbReference>
<keyword evidence="1" id="KW-0812">Transmembrane</keyword>
<sequence length="151" mass="15621">MKTMKQGFSLIELLVVVAIIGILAAVGTVGYQNYIDGTKERVAITNAETLAKALQAQDLAISAGVGNDCLSTDSALDCVTTIRDAGSFDNPYDPADSPVTVAASITCNQANRGQIQVTFASGDATIEVCTGDVDSQTLQTADTVTLDNISS</sequence>
<proteinExistence type="predicted"/>
<evidence type="ECO:0000313" key="2">
    <source>
        <dbReference type="EMBL" id="EDZ64211.1"/>
    </source>
</evidence>
<dbReference type="EMBL" id="DS995299">
    <property type="protein sequence ID" value="EDZ64211.1"/>
    <property type="molecule type" value="Genomic_DNA"/>
</dbReference>
<dbReference type="Gene3D" id="3.30.700.10">
    <property type="entry name" value="Glycoprotein, Type 4 Pilin"/>
    <property type="match status" value="1"/>
</dbReference>
<keyword evidence="3" id="KW-1185">Reference proteome</keyword>
<reference evidence="3" key="1">
    <citation type="journal article" date="2012" name="Stand. Genomic Sci.">
        <title>Genome sequence of strain HIMB624, a cultured representative from the OM43 clade of marine Betaproteobacteria.</title>
        <authorList>
            <person name="Huggett M.J."/>
            <person name="Hayakawa D.H."/>
            <person name="Rappe M.S."/>
        </authorList>
    </citation>
    <scope>NUCLEOTIDE SEQUENCE [LARGE SCALE GENOMIC DNA]</scope>
    <source>
        <strain evidence="3">KB13</strain>
    </source>
</reference>
<dbReference type="HOGENOM" id="CLU_1727778_0_0_4"/>
<dbReference type="InterPro" id="IPR045584">
    <property type="entry name" value="Pilin-like"/>
</dbReference>
<protein>
    <submittedName>
        <fullName evidence="2">Prepilin-type N-terminal cleavage/methylation domain protein</fullName>
    </submittedName>
</protein>
<keyword evidence="1" id="KW-0472">Membrane</keyword>
<dbReference type="Pfam" id="PF07963">
    <property type="entry name" value="N_methyl"/>
    <property type="match status" value="1"/>
</dbReference>